<dbReference type="GO" id="GO:0016020">
    <property type="term" value="C:membrane"/>
    <property type="evidence" value="ECO:0007669"/>
    <property type="project" value="UniProtKB-SubCell"/>
</dbReference>
<feature type="transmembrane region" description="Helical" evidence="9">
    <location>
        <begin position="133"/>
        <end position="154"/>
    </location>
</feature>
<reference evidence="11" key="1">
    <citation type="journal article" date="2015" name="Proc. Natl. Acad. Sci. U.S.A.">
        <title>Networks of energetic and metabolic interactions define dynamics in microbial communities.</title>
        <authorList>
            <person name="Embree M."/>
            <person name="Liu J.K."/>
            <person name="Al-Bassam M.M."/>
            <person name="Zengler K."/>
        </authorList>
    </citation>
    <scope>NUCLEOTIDE SEQUENCE</scope>
</reference>
<evidence type="ECO:0000256" key="8">
    <source>
        <dbReference type="ARBA" id="ARBA00023136"/>
    </source>
</evidence>
<dbReference type="InterPro" id="IPR045349">
    <property type="entry name" value="SLC41A1-3"/>
</dbReference>
<dbReference type="InterPro" id="IPR036739">
    <property type="entry name" value="SLC41_membr_dom_sf"/>
</dbReference>
<organism evidence="11">
    <name type="scientific">hydrocarbon metagenome</name>
    <dbReference type="NCBI Taxonomy" id="938273"/>
    <lineage>
        <taxon>unclassified sequences</taxon>
        <taxon>metagenomes</taxon>
        <taxon>ecological metagenomes</taxon>
    </lineage>
</organism>
<evidence type="ECO:0000256" key="1">
    <source>
        <dbReference type="ARBA" id="ARBA00004141"/>
    </source>
</evidence>
<proteinExistence type="inferred from homology"/>
<name>A0A0W8FID7_9ZZZZ</name>
<protein>
    <submittedName>
        <fullName evidence="11">Mg/co/ni transporter mgte</fullName>
    </submittedName>
</protein>
<feature type="transmembrane region" description="Helical" evidence="9">
    <location>
        <begin position="256"/>
        <end position="279"/>
    </location>
</feature>
<keyword evidence="5" id="KW-0460">Magnesium</keyword>
<feature type="domain" description="SLC41A/MgtE integral membrane" evidence="10">
    <location>
        <begin position="265"/>
        <end position="396"/>
    </location>
</feature>
<feature type="transmembrane region" description="Helical" evidence="9">
    <location>
        <begin position="166"/>
        <end position="191"/>
    </location>
</feature>
<dbReference type="PANTHER" id="PTHR16228:SF7">
    <property type="entry name" value="SLC41A_MGTE INTEGRAL MEMBRANE DOMAIN-CONTAINING PROTEIN"/>
    <property type="match status" value="1"/>
</dbReference>
<dbReference type="AlphaFoldDB" id="A0A0W8FID7"/>
<sequence>MVISMALGIDGQYRLILTGLVTLLISTAAASIAGVYLGAAHELIALIPGLMILLPASIDMRGNISGVLASRLSSSMHLGEFEVDFRKDRVLGDNFRASFIITVLISFLLGVFANAVSRPLGIDVPGIFDLTLISVFSGIISGLLVMAITFLISIASYRYGLDLDMIAAPSVTTAGDLVTLPILILSALFVLQLSPAIRAAMIVAVILLVVASLAYTRLQSFEARRMVSERMILLIPLSLLGILAGATYTLELERLVSFAAFLILIPPYMAGCGSIGGILCSRLATGMHTGEINPLPLPGSDVMHHFIITYFYTLILLPLIAVVAHVAAGLLELDSPGLLSLMSISVLAGMVIMTLVNGVAYITASMSFRYGFDPDNFGIPVITSLIDLIGATVLIAVITLLLS</sequence>
<feature type="transmembrane region" description="Helical" evidence="9">
    <location>
        <begin position="337"/>
        <end position="364"/>
    </location>
</feature>
<dbReference type="SUPFAM" id="SSF161093">
    <property type="entry name" value="MgtE membrane domain-like"/>
    <property type="match status" value="2"/>
</dbReference>
<accession>A0A0W8FID7</accession>
<dbReference type="InterPro" id="IPR006667">
    <property type="entry name" value="SLC41_membr_dom"/>
</dbReference>
<keyword evidence="3" id="KW-0813">Transport</keyword>
<gene>
    <name evidence="11" type="ORF">ASZ90_010185</name>
</gene>
<evidence type="ECO:0000256" key="6">
    <source>
        <dbReference type="ARBA" id="ARBA00022989"/>
    </source>
</evidence>
<dbReference type="Pfam" id="PF01769">
    <property type="entry name" value="MgtE"/>
    <property type="match status" value="2"/>
</dbReference>
<comment type="caution">
    <text evidence="11">The sequence shown here is derived from an EMBL/GenBank/DDBJ whole genome shotgun (WGS) entry which is preliminary data.</text>
</comment>
<feature type="transmembrane region" description="Helical" evidence="9">
    <location>
        <begin position="376"/>
        <end position="402"/>
    </location>
</feature>
<evidence type="ECO:0000256" key="9">
    <source>
        <dbReference type="SAM" id="Phobius"/>
    </source>
</evidence>
<keyword evidence="6 9" id="KW-1133">Transmembrane helix</keyword>
<dbReference type="PANTHER" id="PTHR16228">
    <property type="entry name" value="DIVALENT CATION TRANSPORTER SOLUTE CARRIER FAMILY 41"/>
    <property type="match status" value="1"/>
</dbReference>
<evidence type="ECO:0000256" key="4">
    <source>
        <dbReference type="ARBA" id="ARBA00022692"/>
    </source>
</evidence>
<evidence type="ECO:0000313" key="11">
    <source>
        <dbReference type="EMBL" id="KUG20083.1"/>
    </source>
</evidence>
<feature type="transmembrane region" description="Helical" evidence="9">
    <location>
        <begin position="230"/>
        <end position="250"/>
    </location>
</feature>
<dbReference type="GO" id="GO:0008324">
    <property type="term" value="F:monoatomic cation transmembrane transporter activity"/>
    <property type="evidence" value="ECO:0007669"/>
    <property type="project" value="InterPro"/>
</dbReference>
<dbReference type="EMBL" id="LNQE01001229">
    <property type="protein sequence ID" value="KUG20083.1"/>
    <property type="molecule type" value="Genomic_DNA"/>
</dbReference>
<evidence type="ECO:0000256" key="5">
    <source>
        <dbReference type="ARBA" id="ARBA00022842"/>
    </source>
</evidence>
<feature type="transmembrane region" description="Helical" evidence="9">
    <location>
        <begin position="310"/>
        <end position="331"/>
    </location>
</feature>
<keyword evidence="8 9" id="KW-0472">Membrane</keyword>
<feature type="transmembrane region" description="Helical" evidence="9">
    <location>
        <begin position="197"/>
        <end position="218"/>
    </location>
</feature>
<evidence type="ECO:0000256" key="3">
    <source>
        <dbReference type="ARBA" id="ARBA00022448"/>
    </source>
</evidence>
<keyword evidence="4 9" id="KW-0812">Transmembrane</keyword>
<evidence type="ECO:0000256" key="7">
    <source>
        <dbReference type="ARBA" id="ARBA00023065"/>
    </source>
</evidence>
<feature type="domain" description="SLC41A/MgtE integral membrane" evidence="10">
    <location>
        <begin position="55"/>
        <end position="185"/>
    </location>
</feature>
<comment type="subcellular location">
    <subcellularLocation>
        <location evidence="1">Membrane</location>
        <topology evidence="1">Multi-pass membrane protein</topology>
    </subcellularLocation>
</comment>
<comment type="similarity">
    <text evidence="2">Belongs to the SLC41A transporter family.</text>
</comment>
<evidence type="ECO:0000259" key="10">
    <source>
        <dbReference type="Pfam" id="PF01769"/>
    </source>
</evidence>
<dbReference type="Gene3D" id="1.10.357.20">
    <property type="entry name" value="SLC41 divalent cation transporters, integral membrane domain"/>
    <property type="match status" value="2"/>
</dbReference>
<keyword evidence="7" id="KW-0406">Ion transport</keyword>
<feature type="transmembrane region" description="Helical" evidence="9">
    <location>
        <begin position="95"/>
        <end position="113"/>
    </location>
</feature>
<evidence type="ECO:0000256" key="2">
    <source>
        <dbReference type="ARBA" id="ARBA00009749"/>
    </source>
</evidence>